<accession>A0A7K0BY27</accession>
<name>A0A7K0BY27_9ACTN</name>
<sequence>MNRPGWYGVRCILRWPDHETNFYEESITVWHAASSDEAFAKAEAAAYEYADICDGEYLEFAQAYFIGDEEAIVEGTEVYSLIRESELEPDAYLTSFFNTGTERQNGE</sequence>
<comment type="caution">
    <text evidence="1">The sequence shown here is derived from an EMBL/GenBank/DDBJ whole genome shotgun (WGS) entry which is preliminary data.</text>
</comment>
<dbReference type="EMBL" id="WEGH01000002">
    <property type="protein sequence ID" value="MQY06083.1"/>
    <property type="molecule type" value="Genomic_DNA"/>
</dbReference>
<organism evidence="1 2">
    <name type="scientific">Actinomadura macrotermitis</name>
    <dbReference type="NCBI Taxonomy" id="2585200"/>
    <lineage>
        <taxon>Bacteria</taxon>
        <taxon>Bacillati</taxon>
        <taxon>Actinomycetota</taxon>
        <taxon>Actinomycetes</taxon>
        <taxon>Streptosporangiales</taxon>
        <taxon>Thermomonosporaceae</taxon>
        <taxon>Actinomadura</taxon>
    </lineage>
</organism>
<evidence type="ECO:0000313" key="2">
    <source>
        <dbReference type="Proteomes" id="UP000487268"/>
    </source>
</evidence>
<dbReference type="AlphaFoldDB" id="A0A7K0BY27"/>
<gene>
    <name evidence="1" type="ORF">ACRB68_41630</name>
</gene>
<reference evidence="1 2" key="1">
    <citation type="submission" date="2019-10" db="EMBL/GenBank/DDBJ databases">
        <title>Actinomadura rubteroloni sp. nov. and Actinomadura macrotermitis sp. nov., isolated from the gut of fungus growing-termite Macrotermes natalensis.</title>
        <authorList>
            <person name="Benndorf R."/>
            <person name="Martin K."/>
            <person name="Kuefner M."/>
            <person name="De Beer W."/>
            <person name="Kaster A.-K."/>
            <person name="Vollmers J."/>
            <person name="Poulsen M."/>
            <person name="Beemelmanns C."/>
        </authorList>
    </citation>
    <scope>NUCLEOTIDE SEQUENCE [LARGE SCALE GENOMIC DNA]</scope>
    <source>
        <strain evidence="1 2">RB68</strain>
    </source>
</reference>
<evidence type="ECO:0008006" key="3">
    <source>
        <dbReference type="Google" id="ProtNLM"/>
    </source>
</evidence>
<dbReference type="Proteomes" id="UP000487268">
    <property type="component" value="Unassembled WGS sequence"/>
</dbReference>
<proteinExistence type="predicted"/>
<keyword evidence="2" id="KW-1185">Reference proteome</keyword>
<protein>
    <recommendedName>
        <fullName evidence="3">DUF4288 domain-containing protein</fullName>
    </recommendedName>
</protein>
<evidence type="ECO:0000313" key="1">
    <source>
        <dbReference type="EMBL" id="MQY06083.1"/>
    </source>
</evidence>
<dbReference type="RefSeq" id="WP_153534493.1">
    <property type="nucleotide sequence ID" value="NZ_WEGH01000002.1"/>
</dbReference>
<dbReference type="OrthoDB" id="3296292at2"/>